<dbReference type="GeneID" id="17296737"/>
<dbReference type="PANTHER" id="PTHR42837:SF2">
    <property type="entry name" value="MEMBRANE METALLOPROTEASE ARASP2, CHLOROPLASTIC-RELATED"/>
    <property type="match status" value="1"/>
</dbReference>
<feature type="transmembrane region" description="Helical" evidence="12">
    <location>
        <begin position="394"/>
        <end position="415"/>
    </location>
</feature>
<keyword evidence="6" id="KW-0378">Hydrolase</keyword>
<evidence type="ECO:0000256" key="13">
    <source>
        <dbReference type="SAM" id="SignalP"/>
    </source>
</evidence>
<sequence length="473" mass="49792">MIRSARTIVSSVLVVQALVYPADFAEAFQTGSFLAAKRPLPLPARSLFERNLHSVKHATSLRRPCAVQLTSQVDLLPAVAPALQAVLGGVSSLSGAAVLCGVVAFHEAGHFLAAKVQGIKINDFCIGFGPKVFGFKDRDGVEYSLRLLPLGGYVSFPEAQPVSSEMEGPGSRSDDEKAEEEDGRPAVKYDIDDPDLIQNRPALQRAFVISAGVLFNMLLAWGAIFGSVTSNGVAIPVLDRGVVVSSLVDGKGAGARYGMKPGDIIVEIDGKDIGKSEKAVAELVQAVKKSSGRSMKFVVKRAEGLVPLDVTPDRVRSGDGVIGVKLGPNVIVSSNAKPKGVAEAVVMTNQQFVTLTSETFFGFGKLFTHFKDSVGNLAGPVGVMQMGAEAGKQGTILAFIALISINLGIMNALPIPALDGGQLVMVLVEAIRRRPLNSEVTRTVNGAFLAILLGASLTLLVGDLERLIPASLK</sequence>
<evidence type="ECO:0000313" key="15">
    <source>
        <dbReference type="EMBL" id="EKX39907.1"/>
    </source>
</evidence>
<dbReference type="GO" id="GO:0004222">
    <property type="term" value="F:metalloendopeptidase activity"/>
    <property type="evidence" value="ECO:0007669"/>
    <property type="project" value="InterPro"/>
</dbReference>
<evidence type="ECO:0000256" key="6">
    <source>
        <dbReference type="ARBA" id="ARBA00022801"/>
    </source>
</evidence>
<evidence type="ECO:0000256" key="9">
    <source>
        <dbReference type="ARBA" id="ARBA00023049"/>
    </source>
</evidence>
<dbReference type="InterPro" id="IPR001478">
    <property type="entry name" value="PDZ"/>
</dbReference>
<organism evidence="15">
    <name type="scientific">Guillardia theta (strain CCMP2712)</name>
    <name type="common">Cryptophyte</name>
    <dbReference type="NCBI Taxonomy" id="905079"/>
    <lineage>
        <taxon>Eukaryota</taxon>
        <taxon>Cryptophyceae</taxon>
        <taxon>Pyrenomonadales</taxon>
        <taxon>Geminigeraceae</taxon>
        <taxon>Guillardia</taxon>
    </lineage>
</organism>
<dbReference type="eggNOG" id="ENOG502QT40">
    <property type="taxonomic scope" value="Eukaryota"/>
</dbReference>
<comment type="cofactor">
    <cofactor evidence="1">
        <name>Zn(2+)</name>
        <dbReference type="ChEBI" id="CHEBI:29105"/>
    </cofactor>
</comment>
<dbReference type="RefSeq" id="XP_005826887.1">
    <property type="nucleotide sequence ID" value="XM_005826830.1"/>
</dbReference>
<dbReference type="OMA" id="EYGHFWA"/>
<reference evidence="17" key="2">
    <citation type="submission" date="2012-11" db="EMBL/GenBank/DDBJ databases">
        <authorList>
            <person name="Kuo A."/>
            <person name="Curtis B.A."/>
            <person name="Tanifuji G."/>
            <person name="Burki F."/>
            <person name="Gruber A."/>
            <person name="Irimia M."/>
            <person name="Maruyama S."/>
            <person name="Arias M.C."/>
            <person name="Ball S.G."/>
            <person name="Gile G.H."/>
            <person name="Hirakawa Y."/>
            <person name="Hopkins J.F."/>
            <person name="Rensing S.A."/>
            <person name="Schmutz J."/>
            <person name="Symeonidi A."/>
            <person name="Elias M."/>
            <person name="Eveleigh R.J."/>
            <person name="Herman E.K."/>
            <person name="Klute M.J."/>
            <person name="Nakayama T."/>
            <person name="Obornik M."/>
            <person name="Reyes-Prieto A."/>
            <person name="Armbrust E.V."/>
            <person name="Aves S.J."/>
            <person name="Beiko R.G."/>
            <person name="Coutinho P."/>
            <person name="Dacks J.B."/>
            <person name="Durnford D.G."/>
            <person name="Fast N.M."/>
            <person name="Green B.R."/>
            <person name="Grisdale C."/>
            <person name="Hempe F."/>
            <person name="Henrissat B."/>
            <person name="Hoppner M.P."/>
            <person name="Ishida K.-I."/>
            <person name="Kim E."/>
            <person name="Koreny L."/>
            <person name="Kroth P.G."/>
            <person name="Liu Y."/>
            <person name="Malik S.-B."/>
            <person name="Maier U.G."/>
            <person name="McRose D."/>
            <person name="Mock T."/>
            <person name="Neilson J.A."/>
            <person name="Onodera N.T."/>
            <person name="Poole A.M."/>
            <person name="Pritham E.J."/>
            <person name="Richards T.A."/>
            <person name="Rocap G."/>
            <person name="Roy S.W."/>
            <person name="Sarai C."/>
            <person name="Schaack S."/>
            <person name="Shirato S."/>
            <person name="Slamovits C.H."/>
            <person name="Spencer D.F."/>
            <person name="Suzuki S."/>
            <person name="Worden A.Z."/>
            <person name="Zauner S."/>
            <person name="Barry K."/>
            <person name="Bell C."/>
            <person name="Bharti A.K."/>
            <person name="Crow J.A."/>
            <person name="Grimwood J."/>
            <person name="Kramer R."/>
            <person name="Lindquist E."/>
            <person name="Lucas S."/>
            <person name="Salamov A."/>
            <person name="McFadden G.I."/>
            <person name="Lane C.E."/>
            <person name="Keeling P.J."/>
            <person name="Gray M.W."/>
            <person name="Grigoriev I.V."/>
            <person name="Archibald J.M."/>
        </authorList>
    </citation>
    <scope>NUCLEOTIDE SEQUENCE</scope>
    <source>
        <strain evidence="17">CCMP2712</strain>
    </source>
</reference>
<dbReference type="InterPro" id="IPR041489">
    <property type="entry name" value="PDZ_6"/>
</dbReference>
<evidence type="ECO:0000256" key="5">
    <source>
        <dbReference type="ARBA" id="ARBA00022692"/>
    </source>
</evidence>
<keyword evidence="4" id="KW-0645">Protease</keyword>
<keyword evidence="7" id="KW-0862">Zinc</keyword>
<name>L1IUZ3_GUITC</name>
<dbReference type="EMBL" id="JH993035">
    <property type="protein sequence ID" value="EKX39907.1"/>
    <property type="molecule type" value="Genomic_DNA"/>
</dbReference>
<evidence type="ECO:0000256" key="8">
    <source>
        <dbReference type="ARBA" id="ARBA00022989"/>
    </source>
</evidence>
<dbReference type="AlphaFoldDB" id="L1IUZ3"/>
<evidence type="ECO:0000256" key="10">
    <source>
        <dbReference type="ARBA" id="ARBA00023136"/>
    </source>
</evidence>
<feature type="domain" description="PDZ" evidence="14">
    <location>
        <begin position="222"/>
        <end position="303"/>
    </location>
</feature>
<reference evidence="16" key="3">
    <citation type="submission" date="2015-06" db="UniProtKB">
        <authorList>
            <consortium name="EnsemblProtists"/>
        </authorList>
    </citation>
    <scope>IDENTIFICATION</scope>
</reference>
<feature type="transmembrane region" description="Helical" evidence="12">
    <location>
        <begin position="444"/>
        <end position="464"/>
    </location>
</feature>
<dbReference type="InterPro" id="IPR004387">
    <property type="entry name" value="Pept_M50_Zn"/>
</dbReference>
<dbReference type="GO" id="GO:0006508">
    <property type="term" value="P:proteolysis"/>
    <property type="evidence" value="ECO:0007669"/>
    <property type="project" value="UniProtKB-KW"/>
</dbReference>
<keyword evidence="9" id="KW-0482">Metalloprotease</keyword>
<evidence type="ECO:0000256" key="3">
    <source>
        <dbReference type="ARBA" id="ARBA00009989"/>
    </source>
</evidence>
<dbReference type="GO" id="GO:0016020">
    <property type="term" value="C:membrane"/>
    <property type="evidence" value="ECO:0007669"/>
    <property type="project" value="UniProtKB-SubCell"/>
</dbReference>
<accession>L1IUZ3</accession>
<feature type="signal peptide" evidence="13">
    <location>
        <begin position="1"/>
        <end position="27"/>
    </location>
</feature>
<dbReference type="InterPro" id="IPR008915">
    <property type="entry name" value="Peptidase_M50"/>
</dbReference>
<keyword evidence="10 12" id="KW-0472">Membrane</keyword>
<evidence type="ECO:0000256" key="2">
    <source>
        <dbReference type="ARBA" id="ARBA00004141"/>
    </source>
</evidence>
<dbReference type="Gene3D" id="2.30.42.10">
    <property type="match status" value="1"/>
</dbReference>
<dbReference type="STRING" id="905079.L1IUZ3"/>
<evidence type="ECO:0000256" key="12">
    <source>
        <dbReference type="SAM" id="Phobius"/>
    </source>
</evidence>
<dbReference type="PROSITE" id="PS50106">
    <property type="entry name" value="PDZ"/>
    <property type="match status" value="1"/>
</dbReference>
<evidence type="ECO:0000256" key="1">
    <source>
        <dbReference type="ARBA" id="ARBA00001947"/>
    </source>
</evidence>
<evidence type="ECO:0000259" key="14">
    <source>
        <dbReference type="PROSITE" id="PS50106"/>
    </source>
</evidence>
<reference evidence="15 17" key="1">
    <citation type="journal article" date="2012" name="Nature">
        <title>Algal genomes reveal evolutionary mosaicism and the fate of nucleomorphs.</title>
        <authorList>
            <consortium name="DOE Joint Genome Institute"/>
            <person name="Curtis B.A."/>
            <person name="Tanifuji G."/>
            <person name="Burki F."/>
            <person name="Gruber A."/>
            <person name="Irimia M."/>
            <person name="Maruyama S."/>
            <person name="Arias M.C."/>
            <person name="Ball S.G."/>
            <person name="Gile G.H."/>
            <person name="Hirakawa Y."/>
            <person name="Hopkins J.F."/>
            <person name="Kuo A."/>
            <person name="Rensing S.A."/>
            <person name="Schmutz J."/>
            <person name="Symeonidi A."/>
            <person name="Elias M."/>
            <person name="Eveleigh R.J."/>
            <person name="Herman E.K."/>
            <person name="Klute M.J."/>
            <person name="Nakayama T."/>
            <person name="Obornik M."/>
            <person name="Reyes-Prieto A."/>
            <person name="Armbrust E.V."/>
            <person name="Aves S.J."/>
            <person name="Beiko R.G."/>
            <person name="Coutinho P."/>
            <person name="Dacks J.B."/>
            <person name="Durnford D.G."/>
            <person name="Fast N.M."/>
            <person name="Green B.R."/>
            <person name="Grisdale C.J."/>
            <person name="Hempel F."/>
            <person name="Henrissat B."/>
            <person name="Hoppner M.P."/>
            <person name="Ishida K."/>
            <person name="Kim E."/>
            <person name="Koreny L."/>
            <person name="Kroth P.G."/>
            <person name="Liu Y."/>
            <person name="Malik S.B."/>
            <person name="Maier U.G."/>
            <person name="McRose D."/>
            <person name="Mock T."/>
            <person name="Neilson J.A."/>
            <person name="Onodera N.T."/>
            <person name="Poole A.M."/>
            <person name="Pritham E.J."/>
            <person name="Richards T.A."/>
            <person name="Rocap G."/>
            <person name="Roy S.W."/>
            <person name="Sarai C."/>
            <person name="Schaack S."/>
            <person name="Shirato S."/>
            <person name="Slamovits C.H."/>
            <person name="Spencer D.F."/>
            <person name="Suzuki S."/>
            <person name="Worden A.Z."/>
            <person name="Zauner S."/>
            <person name="Barry K."/>
            <person name="Bell C."/>
            <person name="Bharti A.K."/>
            <person name="Crow J.A."/>
            <person name="Grimwood J."/>
            <person name="Kramer R."/>
            <person name="Lindquist E."/>
            <person name="Lucas S."/>
            <person name="Salamov A."/>
            <person name="McFadden G.I."/>
            <person name="Lane C.E."/>
            <person name="Keeling P.J."/>
            <person name="Gray M.W."/>
            <person name="Grigoriev I.V."/>
            <person name="Archibald J.M."/>
        </authorList>
    </citation>
    <scope>NUCLEOTIDE SEQUENCE</scope>
    <source>
        <strain evidence="15 17">CCMP2712</strain>
    </source>
</reference>
<dbReference type="Proteomes" id="UP000011087">
    <property type="component" value="Unassembled WGS sequence"/>
</dbReference>
<dbReference type="SMART" id="SM00228">
    <property type="entry name" value="PDZ"/>
    <property type="match status" value="1"/>
</dbReference>
<dbReference type="CDD" id="cd06163">
    <property type="entry name" value="S2P-M50_PDZ_RseP-like"/>
    <property type="match status" value="1"/>
</dbReference>
<dbReference type="EnsemblProtists" id="EKX39907">
    <property type="protein sequence ID" value="EKX39907"/>
    <property type="gene ID" value="GUITHDRAFT_164791"/>
</dbReference>
<feature type="transmembrane region" description="Helical" evidence="12">
    <location>
        <begin position="206"/>
        <end position="228"/>
    </location>
</feature>
<keyword evidence="8 12" id="KW-1133">Transmembrane helix</keyword>
<evidence type="ECO:0000313" key="16">
    <source>
        <dbReference type="EnsemblProtists" id="EKX39907"/>
    </source>
</evidence>
<dbReference type="PANTHER" id="PTHR42837">
    <property type="entry name" value="REGULATOR OF SIGMA-E PROTEASE RSEP"/>
    <property type="match status" value="1"/>
</dbReference>
<dbReference type="Pfam" id="PF02163">
    <property type="entry name" value="Peptidase_M50"/>
    <property type="match status" value="1"/>
</dbReference>
<dbReference type="Pfam" id="PF17820">
    <property type="entry name" value="PDZ_6"/>
    <property type="match status" value="1"/>
</dbReference>
<proteinExistence type="inferred from homology"/>
<evidence type="ECO:0000313" key="17">
    <source>
        <dbReference type="Proteomes" id="UP000011087"/>
    </source>
</evidence>
<dbReference type="PaxDb" id="55529-EKX39907"/>
<evidence type="ECO:0000256" key="7">
    <source>
        <dbReference type="ARBA" id="ARBA00022833"/>
    </source>
</evidence>
<feature type="chain" id="PRO_5008770554" description="PDZ domain-containing protein" evidence="13">
    <location>
        <begin position="28"/>
        <end position="473"/>
    </location>
</feature>
<comment type="similarity">
    <text evidence="3">Belongs to the peptidase M50A family.</text>
</comment>
<keyword evidence="17" id="KW-1185">Reference proteome</keyword>
<evidence type="ECO:0000256" key="4">
    <source>
        <dbReference type="ARBA" id="ARBA00022670"/>
    </source>
</evidence>
<dbReference type="HOGENOM" id="CLU_025778_1_0_1"/>
<dbReference type="SUPFAM" id="SSF50156">
    <property type="entry name" value="PDZ domain-like"/>
    <property type="match status" value="1"/>
</dbReference>
<gene>
    <name evidence="15" type="ORF">GUITHDRAFT_164791</name>
</gene>
<comment type="subcellular location">
    <subcellularLocation>
        <location evidence="2">Membrane</location>
        <topology evidence="2">Multi-pass membrane protein</topology>
    </subcellularLocation>
</comment>
<feature type="region of interest" description="Disordered" evidence="11">
    <location>
        <begin position="160"/>
        <end position="190"/>
    </location>
</feature>
<keyword evidence="13" id="KW-0732">Signal</keyword>
<evidence type="ECO:0000256" key="11">
    <source>
        <dbReference type="SAM" id="MobiDB-lite"/>
    </source>
</evidence>
<keyword evidence="5 12" id="KW-0812">Transmembrane</keyword>
<dbReference type="OrthoDB" id="445896at2759"/>
<dbReference type="KEGG" id="gtt:GUITHDRAFT_164791"/>
<dbReference type="InterPro" id="IPR036034">
    <property type="entry name" value="PDZ_sf"/>
</dbReference>
<protein>
    <recommendedName>
        <fullName evidence="14">PDZ domain-containing protein</fullName>
    </recommendedName>
</protein>